<evidence type="ECO:0000313" key="5">
    <source>
        <dbReference type="Proteomes" id="UP000186132"/>
    </source>
</evidence>
<dbReference type="PANTHER" id="PTHR32305">
    <property type="match status" value="1"/>
</dbReference>
<evidence type="ECO:0000256" key="1">
    <source>
        <dbReference type="ARBA" id="ARBA00022737"/>
    </source>
</evidence>
<feature type="compositionally biased region" description="Low complexity" evidence="2">
    <location>
        <begin position="472"/>
        <end position="484"/>
    </location>
</feature>
<dbReference type="Pfam" id="PF05593">
    <property type="entry name" value="RHS_repeat"/>
    <property type="match status" value="7"/>
</dbReference>
<feature type="compositionally biased region" description="Polar residues" evidence="2">
    <location>
        <begin position="1580"/>
        <end position="1605"/>
    </location>
</feature>
<evidence type="ECO:0000313" key="4">
    <source>
        <dbReference type="EMBL" id="SHF78011.1"/>
    </source>
</evidence>
<dbReference type="Proteomes" id="UP000186132">
    <property type="component" value="Unassembled WGS sequence"/>
</dbReference>
<dbReference type="InterPro" id="IPR050708">
    <property type="entry name" value="T6SS_VgrG/RHS"/>
</dbReference>
<dbReference type="EMBL" id="FQVU01000001">
    <property type="protein sequence ID" value="SHF78011.1"/>
    <property type="molecule type" value="Genomic_DNA"/>
</dbReference>
<dbReference type="InterPro" id="IPR056823">
    <property type="entry name" value="TEN-like_YD-shell"/>
</dbReference>
<feature type="compositionally biased region" description="Polar residues" evidence="2">
    <location>
        <begin position="1223"/>
        <end position="1245"/>
    </location>
</feature>
<proteinExistence type="predicted"/>
<accession>A0A1M5EG17</accession>
<evidence type="ECO:0000259" key="3">
    <source>
        <dbReference type="Pfam" id="PF25023"/>
    </source>
</evidence>
<feature type="region of interest" description="Disordered" evidence="2">
    <location>
        <begin position="1387"/>
        <end position="1450"/>
    </location>
</feature>
<feature type="region of interest" description="Disordered" evidence="2">
    <location>
        <begin position="469"/>
        <end position="492"/>
    </location>
</feature>
<dbReference type="InterPro" id="IPR031325">
    <property type="entry name" value="RHS_repeat"/>
</dbReference>
<reference evidence="4 5" key="1">
    <citation type="submission" date="2016-11" db="EMBL/GenBank/DDBJ databases">
        <authorList>
            <person name="Jaros S."/>
            <person name="Januszkiewicz K."/>
            <person name="Wedrychowicz H."/>
        </authorList>
    </citation>
    <scope>NUCLEOTIDE SEQUENCE [LARGE SCALE GENOMIC DNA]</scope>
    <source>
        <strain evidence="4 5">DSM 45627</strain>
    </source>
</reference>
<dbReference type="Pfam" id="PF25023">
    <property type="entry name" value="TEN_YD-shell"/>
    <property type="match status" value="1"/>
</dbReference>
<feature type="compositionally biased region" description="Acidic residues" evidence="2">
    <location>
        <begin position="1562"/>
        <end position="1572"/>
    </location>
</feature>
<feature type="region of interest" description="Disordered" evidence="2">
    <location>
        <begin position="1484"/>
        <end position="1605"/>
    </location>
</feature>
<organism evidence="4 5">
    <name type="scientific">Jatrophihabitans endophyticus</name>
    <dbReference type="NCBI Taxonomy" id="1206085"/>
    <lineage>
        <taxon>Bacteria</taxon>
        <taxon>Bacillati</taxon>
        <taxon>Actinomycetota</taxon>
        <taxon>Actinomycetes</taxon>
        <taxon>Jatrophihabitantales</taxon>
        <taxon>Jatrophihabitantaceae</taxon>
        <taxon>Jatrophihabitans</taxon>
    </lineage>
</organism>
<dbReference type="NCBIfam" id="TIGR01643">
    <property type="entry name" value="YD_repeat_2x"/>
    <property type="match status" value="13"/>
</dbReference>
<feature type="compositionally biased region" description="Basic and acidic residues" evidence="2">
    <location>
        <begin position="808"/>
        <end position="819"/>
    </location>
</feature>
<feature type="domain" description="Teneurin-like YD-shell" evidence="3">
    <location>
        <begin position="937"/>
        <end position="1055"/>
    </location>
</feature>
<dbReference type="InterPro" id="IPR006530">
    <property type="entry name" value="YD"/>
</dbReference>
<feature type="compositionally biased region" description="Basic and acidic residues" evidence="2">
    <location>
        <begin position="1340"/>
        <end position="1373"/>
    </location>
</feature>
<feature type="compositionally biased region" description="Basic and acidic residues" evidence="2">
    <location>
        <begin position="1387"/>
        <end position="1413"/>
    </location>
</feature>
<sequence length="1680" mass="177835">MTDPDGNTETDDLDPAAGSRLVAHTDALGNTTRYAYDNRGFREATTDPDGHTTTLAHDALGDVTTKVTCRSRNSCQKSTATYDTSTSATDYAAGKILTASDPRTYANVVADNTHPGYVTTWTYNAQGLVSTVTEPATGAAPKGRVTTYTYTTSSTPAADGGTQIGNQLASVTDANGAKTSYTYFSGGQVATITSPMGAVTRYEYTADSYGPSARVVTDSSYPAGIRTTYTYDAENRPLTVTEPETVDAVTKAHHRLRRTYGYDDDGNVDSVSLADVAGTDDARTSTYTYTAGGRLASSTDAEGNKTTQQFNAMGERSATVLPDGDKLGYGYSATGELQTTTLANYVGDPNAPSAPTDLVLESRAYDPAGRLASVTDAMGRVTAYHYLDDGLLADRVQASGTPAASQERWEYDAAGNASRHYAGCDPAGVDPCLRSSSIFSDAANRPIETDDFVALYKVRTRAVSHDPVGNITATTTEDADTSTSPAKITDPHQTTLAYDAGNNLTSAVNKNGSSSLTTTYTRDTAGRLLSKTSPAGRKVSYGYDQVGQVESVAKPKIADGQSGADVVPTWSTGYDTFGETEASRDADGNVVTYAHDGDGDVTTVAASPYTAPGASDAVTPTVSYTYDAMSRPVSQSDAMNYRQVAGYDQLGNVASVTLPGGAKQTFTYDPEGEQLTSTSPTGARTEQTYDELGHRVTATDDERYPTPSADTTTYVIDRLGNDLSMTDPLGNKTAYGYDRLQNRVSETSPTGKTTTTAYDSADRAVSVTAPDGTSSVVQLDEAGRQIGTQQLSTTGTVLSSTSATYDGDGNRSTETDESGHVVTSTYDGDGNLTRQTQPDGNGGTNTTSFGYDAQGNRTSYTDPNGYTTSYTYNSLGRQESSVLPAVAGDTALADRATTVAYDADGRPVTTTRPGGVSVTRHYNAAGEVAGVTGSGAAAEQRDYTYDDDGRLTKATSGSTTVTATYEDRGQVLTSSDAGGQASMTYDAADNLRARTDAAGSATFSYDAAGNLTKQAGPAAGSTTDWSYTANGQVAKTTYEGVASIAYGYDGQHRTTSETVADPAGKNLTSYTYGRNAAGQVTSSATSCSTGCTAGSTTYTYDALGRLATSKSGTTTTTFGYDGDGNLTKGDGYTAAYNEQDELTSSTNAAGTTRYGYSLRGTLDSVTAPNGDSTSSSFDAYDELVATGGRTYSYDALGRTSSISGQGADNTFSYDGVGTEPVSDGSQTFGRTPSGAPITSTSGSATTDLVTDDHGDVLEQLSKAGVGGSNNYAAYGAAKHTGTARTALGFEGGWTDSDGNVMTASRWYSPVLNRFLSADSQQNPPTPAVNANRYAYGNDDPLDRTDRSGHSACRDYEREAVEQAEERKEEERAERQIRDLHREIAREHAEQAREDAEVEREDARDERAAEREERAWDEEEFEEEHGGESRSQYERELEDEARHPERVESRPWWEDVLEDGGEFLEDGAEFVVEDPEVLLLLESFTNPSLGDCGSGAEPERVTPRNTEQRARQGVQRAVDHPDSAPAEDPAAKAASEPKTFHPAESGDETTSDTAAEGDRAAEEVEADPGEDDSAATADLGDSSSVPRTSYSRPNGATTAAQRQSVQGQPCVSFGTVSDGQVADHTYPLVQEYYETGTINLDRMRVPLSRSDRSARCVLRGRAPRTVIIRSSCMRYLVLNHE</sequence>
<keyword evidence="1" id="KW-0677">Repeat</keyword>
<feature type="compositionally biased region" description="Basic and acidic residues" evidence="2">
    <location>
        <begin position="1423"/>
        <end position="1450"/>
    </location>
</feature>
<dbReference type="NCBIfam" id="TIGR03696">
    <property type="entry name" value="Rhs_assc_core"/>
    <property type="match status" value="1"/>
</dbReference>
<dbReference type="RefSeq" id="WP_159440823.1">
    <property type="nucleotide sequence ID" value="NZ_FQVU01000001.1"/>
</dbReference>
<dbReference type="STRING" id="1206085.SAMN05443575_0879"/>
<dbReference type="InterPro" id="IPR022385">
    <property type="entry name" value="Rhs_assc_core"/>
</dbReference>
<feature type="region of interest" description="Disordered" evidence="2">
    <location>
        <begin position="1317"/>
        <end position="1373"/>
    </location>
</feature>
<keyword evidence="5" id="KW-1185">Reference proteome</keyword>
<name>A0A1M5EG17_9ACTN</name>
<evidence type="ECO:0000256" key="2">
    <source>
        <dbReference type="SAM" id="MobiDB-lite"/>
    </source>
</evidence>
<feature type="region of interest" description="Disordered" evidence="2">
    <location>
        <begin position="1219"/>
        <end position="1245"/>
    </location>
</feature>
<dbReference type="PANTHER" id="PTHR32305:SF15">
    <property type="entry name" value="PROTEIN RHSA-RELATED"/>
    <property type="match status" value="1"/>
</dbReference>
<dbReference type="OrthoDB" id="4981820at2"/>
<dbReference type="Gene3D" id="2.180.10.10">
    <property type="entry name" value="RHS repeat-associated core"/>
    <property type="match status" value="4"/>
</dbReference>
<gene>
    <name evidence="4" type="ORF">SAMN05443575_0879</name>
</gene>
<feature type="compositionally biased region" description="Polar residues" evidence="2">
    <location>
        <begin position="821"/>
        <end position="865"/>
    </location>
</feature>
<feature type="compositionally biased region" description="Low complexity" evidence="2">
    <location>
        <begin position="1522"/>
        <end position="1536"/>
    </location>
</feature>
<feature type="region of interest" description="Disordered" evidence="2">
    <location>
        <begin position="798"/>
        <end position="865"/>
    </location>
</feature>
<feature type="compositionally biased region" description="Basic and acidic residues" evidence="2">
    <location>
        <begin position="1496"/>
        <end position="1509"/>
    </location>
</feature>
<protein>
    <submittedName>
        <fullName evidence="4">RHS repeat-associated core domain-containing protein</fullName>
    </submittedName>
</protein>